<dbReference type="InterPro" id="IPR051806">
    <property type="entry name" value="HAD-like_SPP"/>
</dbReference>
<organism evidence="1 2">
    <name type="scientific">Jeongeupia chitinilytica</name>
    <dbReference type="NCBI Taxonomy" id="1041641"/>
    <lineage>
        <taxon>Bacteria</taxon>
        <taxon>Pseudomonadati</taxon>
        <taxon>Pseudomonadota</taxon>
        <taxon>Betaproteobacteria</taxon>
        <taxon>Neisseriales</taxon>
        <taxon>Chitinibacteraceae</taxon>
        <taxon>Jeongeupia</taxon>
    </lineage>
</organism>
<name>A0ABQ3H1W8_9NEIS</name>
<dbReference type="Gene3D" id="3.40.50.1000">
    <property type="entry name" value="HAD superfamily/HAD-like"/>
    <property type="match status" value="1"/>
</dbReference>
<dbReference type="SUPFAM" id="SSF56784">
    <property type="entry name" value="HAD-like"/>
    <property type="match status" value="1"/>
</dbReference>
<sequence length="215" mass="22388">MTTLTTRALLLDMDGTLVDSTPAVEKGWTRWCIDHGIAPRTVLDICHGCTSEYVLARVAPHLDVATENAVLDALEIEYAAEATVRPGAADLLAALPPAQWALVTSAGREVALTRFRLGALPWPAVAVVAEDVSQGKPSPEPYLRAAVALGVDPAECVVFEDAAAGVASALAAGCRVVIVGDHVPLQPGVIGRVADFAGVSLQVLDDGLLRLTLPV</sequence>
<reference evidence="2" key="1">
    <citation type="journal article" date="2019" name="Int. J. Syst. Evol. Microbiol.">
        <title>The Global Catalogue of Microorganisms (GCM) 10K type strain sequencing project: providing services to taxonomists for standard genome sequencing and annotation.</title>
        <authorList>
            <consortium name="The Broad Institute Genomics Platform"/>
            <consortium name="The Broad Institute Genome Sequencing Center for Infectious Disease"/>
            <person name="Wu L."/>
            <person name="Ma J."/>
        </authorList>
    </citation>
    <scope>NUCLEOTIDE SEQUENCE [LARGE SCALE GENOMIC DNA]</scope>
    <source>
        <strain evidence="2">KCTC 23701</strain>
    </source>
</reference>
<keyword evidence="2" id="KW-1185">Reference proteome</keyword>
<dbReference type="InterPro" id="IPR036412">
    <property type="entry name" value="HAD-like_sf"/>
</dbReference>
<dbReference type="SFLD" id="SFLDG01129">
    <property type="entry name" value="C1.5:_HAD__Beta-PGM__Phosphata"/>
    <property type="match status" value="1"/>
</dbReference>
<dbReference type="Gene3D" id="1.10.150.240">
    <property type="entry name" value="Putative phosphatase, domain 2"/>
    <property type="match status" value="1"/>
</dbReference>
<dbReference type="SFLD" id="SFLDS00003">
    <property type="entry name" value="Haloacid_Dehalogenase"/>
    <property type="match status" value="1"/>
</dbReference>
<dbReference type="PANTHER" id="PTHR43481">
    <property type="entry name" value="FRUCTOSE-1-PHOSPHATE PHOSPHATASE"/>
    <property type="match status" value="1"/>
</dbReference>
<dbReference type="PANTHER" id="PTHR43481:SF4">
    <property type="entry name" value="GLYCEROL-1-PHOSPHATE PHOSPHOHYDROLASE 1-RELATED"/>
    <property type="match status" value="1"/>
</dbReference>
<dbReference type="InterPro" id="IPR023198">
    <property type="entry name" value="PGP-like_dom2"/>
</dbReference>
<accession>A0ABQ3H1W8</accession>
<dbReference type="InterPro" id="IPR023214">
    <property type="entry name" value="HAD_sf"/>
</dbReference>
<dbReference type="RefSeq" id="WP_189461081.1">
    <property type="nucleotide sequence ID" value="NZ_BMYO01000006.1"/>
</dbReference>
<dbReference type="EMBL" id="BMYO01000006">
    <property type="protein sequence ID" value="GHD64481.1"/>
    <property type="molecule type" value="Genomic_DNA"/>
</dbReference>
<evidence type="ECO:0000313" key="1">
    <source>
        <dbReference type="EMBL" id="GHD64481.1"/>
    </source>
</evidence>
<dbReference type="InterPro" id="IPR006439">
    <property type="entry name" value="HAD-SF_hydro_IA"/>
</dbReference>
<protein>
    <submittedName>
        <fullName evidence="1">Haloacid dehalogenase</fullName>
    </submittedName>
</protein>
<comment type="caution">
    <text evidence="1">The sequence shown here is derived from an EMBL/GenBank/DDBJ whole genome shotgun (WGS) entry which is preliminary data.</text>
</comment>
<proteinExistence type="predicted"/>
<dbReference type="Pfam" id="PF00702">
    <property type="entry name" value="Hydrolase"/>
    <property type="match status" value="1"/>
</dbReference>
<dbReference type="NCBIfam" id="TIGR01509">
    <property type="entry name" value="HAD-SF-IA-v3"/>
    <property type="match status" value="1"/>
</dbReference>
<evidence type="ECO:0000313" key="2">
    <source>
        <dbReference type="Proteomes" id="UP000604737"/>
    </source>
</evidence>
<gene>
    <name evidence="1" type="ORF">GCM10007350_23750</name>
</gene>
<dbReference type="Proteomes" id="UP000604737">
    <property type="component" value="Unassembled WGS sequence"/>
</dbReference>